<name>A0ABT2MWZ2_9CYAN</name>
<evidence type="ECO:0000313" key="2">
    <source>
        <dbReference type="EMBL" id="MCT7969275.1"/>
    </source>
</evidence>
<dbReference type="EMBL" id="JAMXFF010000046">
    <property type="protein sequence ID" value="MCT7969275.1"/>
    <property type="molecule type" value="Genomic_DNA"/>
</dbReference>
<dbReference type="InterPro" id="IPR024983">
    <property type="entry name" value="CHAT_dom"/>
</dbReference>
<reference evidence="2 3" key="1">
    <citation type="journal article" date="2022" name="Front. Microbiol.">
        <title>High genomic differentiation and limited gene flow indicate recent cryptic speciation within the genus Laspinema (cyanobacteria).</title>
        <authorList>
            <person name="Stanojkovic A."/>
            <person name="Skoupy S."/>
            <person name="Skaloud P."/>
            <person name="Dvorak P."/>
        </authorList>
    </citation>
    <scope>NUCLEOTIDE SEQUENCE [LARGE SCALE GENOMIC DNA]</scope>
    <source>
        <strain evidence="2 3">D2a</strain>
    </source>
</reference>
<comment type="caution">
    <text evidence="2">The sequence shown here is derived from an EMBL/GenBank/DDBJ whole genome shotgun (WGS) entry which is preliminary data.</text>
</comment>
<protein>
    <submittedName>
        <fullName evidence="2">CHAT domain-containing protein</fullName>
    </submittedName>
</protein>
<organism evidence="2 3">
    <name type="scientific">Laspinema palackyanum D2a</name>
    <dbReference type="NCBI Taxonomy" id="2953684"/>
    <lineage>
        <taxon>Bacteria</taxon>
        <taxon>Bacillati</taxon>
        <taxon>Cyanobacteriota</taxon>
        <taxon>Cyanophyceae</taxon>
        <taxon>Oscillatoriophycideae</taxon>
        <taxon>Oscillatoriales</taxon>
        <taxon>Laspinemataceae</taxon>
        <taxon>Laspinema</taxon>
        <taxon>Laspinema palackyanum</taxon>
    </lineage>
</organism>
<sequence>MSSDKVLYKILILSANPKQTTSLRLDEEIREIKEGLKRAQSRDLFSIESAEATRYKDIRRAILDHAPTIVHFSGHGLGQDGLIFEDETGFQKMVGTEAIGGLFQLFRDQVKCVVLNACYSDCQAQEIAKHINYVIGMSQAIDDKAAIEFSVAFYDALGANKSYYFAYQLGCNAIRMAGIHQESIPRWYGEKTERVERSELTQGKQANSLIAKIGAENMTGGRNIKMGRGDYRETSIHDQGSYVEGDYYNHVAEKSSLTEVAHEIQQLLDQLSKNNSTNTMTGKMKIAGEVIEEIENNPGLMKRVIGALKAGGVSAFEQVLNHPAASFVIGALEEWQNSKT</sequence>
<evidence type="ECO:0000259" key="1">
    <source>
        <dbReference type="Pfam" id="PF12770"/>
    </source>
</evidence>
<keyword evidence="3" id="KW-1185">Reference proteome</keyword>
<dbReference type="RefSeq" id="WP_368008746.1">
    <property type="nucleotide sequence ID" value="NZ_JAMXFF010000046.1"/>
</dbReference>
<proteinExistence type="predicted"/>
<evidence type="ECO:0000313" key="3">
    <source>
        <dbReference type="Proteomes" id="UP001525890"/>
    </source>
</evidence>
<feature type="domain" description="CHAT" evidence="1">
    <location>
        <begin position="23"/>
        <end position="162"/>
    </location>
</feature>
<dbReference type="Pfam" id="PF12770">
    <property type="entry name" value="CHAT"/>
    <property type="match status" value="1"/>
</dbReference>
<accession>A0ABT2MWZ2</accession>
<dbReference type="Proteomes" id="UP001525890">
    <property type="component" value="Unassembled WGS sequence"/>
</dbReference>
<gene>
    <name evidence="2" type="ORF">NG799_23440</name>
</gene>